<dbReference type="InterPro" id="IPR000706">
    <property type="entry name" value="AGPR_type-1"/>
</dbReference>
<reference evidence="22" key="1">
    <citation type="submission" date="2023-03" db="EMBL/GenBank/DDBJ databases">
        <title>Mating type loci evolution in Malassezia.</title>
        <authorList>
            <person name="Coelho M.A."/>
        </authorList>
    </citation>
    <scope>NUCLEOTIDE SEQUENCE</scope>
    <source>
        <strain evidence="22">CBS 7876</strain>
    </source>
</reference>
<keyword evidence="12 19" id="KW-0067">ATP-binding</keyword>
<evidence type="ECO:0000256" key="14">
    <source>
        <dbReference type="ARBA" id="ARBA00022946"/>
    </source>
</evidence>
<keyword evidence="17 19" id="KW-0511">Multifunctional enzyme</keyword>
<keyword evidence="8 19" id="KW-0028">Amino-acid biosynthesis</keyword>
<dbReference type="SUPFAM" id="SSF51735">
    <property type="entry name" value="NAD(P)-binding Rossmann-fold domains"/>
    <property type="match status" value="1"/>
</dbReference>
<dbReference type="SUPFAM" id="SSF53633">
    <property type="entry name" value="Carbamate kinase-like"/>
    <property type="match status" value="1"/>
</dbReference>
<dbReference type="SUPFAM" id="SSF55347">
    <property type="entry name" value="Glyceraldehyde-3-phosphate dehydrogenase-like, C-terminal domain"/>
    <property type="match status" value="1"/>
</dbReference>
<dbReference type="GO" id="GO:0006526">
    <property type="term" value="P:L-arginine biosynthetic process"/>
    <property type="evidence" value="ECO:0007669"/>
    <property type="project" value="UniProtKB-UniRule"/>
</dbReference>
<dbReference type="Proteomes" id="UP001214603">
    <property type="component" value="Chromosome 1"/>
</dbReference>
<keyword evidence="10 19" id="KW-0547">Nucleotide-binding</keyword>
<dbReference type="AlphaFoldDB" id="A0AAF0DYG3"/>
<comment type="pathway">
    <text evidence="2 19">Amino-acid biosynthesis; L-arginine biosynthesis; N(2)-acetyl-L-ornithine from L-glutamate: step 2/4.</text>
</comment>
<dbReference type="InterPro" id="IPR036393">
    <property type="entry name" value="AceGlu_kinase-like_sf"/>
</dbReference>
<evidence type="ECO:0000256" key="13">
    <source>
        <dbReference type="ARBA" id="ARBA00022857"/>
    </source>
</evidence>
<dbReference type="NCBIfam" id="TIGR00761">
    <property type="entry name" value="argB"/>
    <property type="match status" value="1"/>
</dbReference>
<keyword evidence="9 19" id="KW-0808">Transferase</keyword>
<dbReference type="PANTHER" id="PTHR23342:SF0">
    <property type="entry name" value="N-ACETYLGLUTAMATE SYNTHASE, MITOCHONDRIAL"/>
    <property type="match status" value="1"/>
</dbReference>
<dbReference type="CDD" id="cd04252">
    <property type="entry name" value="AAK_NAGK-fArgBP"/>
    <property type="match status" value="1"/>
</dbReference>
<dbReference type="GO" id="GO:0005759">
    <property type="term" value="C:mitochondrial matrix"/>
    <property type="evidence" value="ECO:0007669"/>
    <property type="project" value="TreeGrafter"/>
</dbReference>
<comment type="catalytic activity">
    <reaction evidence="18">
        <text>N-acetyl-L-glutamate + ATP = N-acetyl-L-glutamyl 5-phosphate + ADP</text>
        <dbReference type="Rhea" id="RHEA:14629"/>
        <dbReference type="ChEBI" id="CHEBI:30616"/>
        <dbReference type="ChEBI" id="CHEBI:44337"/>
        <dbReference type="ChEBI" id="CHEBI:57936"/>
        <dbReference type="ChEBI" id="CHEBI:456216"/>
        <dbReference type="EC" id="2.7.2.8"/>
    </reaction>
</comment>
<evidence type="ECO:0000256" key="9">
    <source>
        <dbReference type="ARBA" id="ARBA00022679"/>
    </source>
</evidence>
<dbReference type="Gene3D" id="3.40.1160.10">
    <property type="entry name" value="Acetylglutamate kinase-like"/>
    <property type="match status" value="1"/>
</dbReference>
<evidence type="ECO:0000256" key="8">
    <source>
        <dbReference type="ARBA" id="ARBA00022605"/>
    </source>
</evidence>
<comment type="subcellular location">
    <subcellularLocation>
        <location evidence="1 19">Mitochondrion</location>
    </subcellularLocation>
</comment>
<dbReference type="InterPro" id="IPR011241">
    <property type="entry name" value="NAGK/NAGSA"/>
</dbReference>
<evidence type="ECO:0000256" key="18">
    <source>
        <dbReference type="ARBA" id="ARBA00048141"/>
    </source>
</evidence>
<evidence type="ECO:0000256" key="11">
    <source>
        <dbReference type="ARBA" id="ARBA00022777"/>
    </source>
</evidence>
<dbReference type="Pfam" id="PF22698">
    <property type="entry name" value="Semialdhyde_dhC_1"/>
    <property type="match status" value="1"/>
</dbReference>
<keyword evidence="16 19" id="KW-0496">Mitochondrion</keyword>
<dbReference type="InterPro" id="IPR041734">
    <property type="entry name" value="NAGK-fArgBP"/>
</dbReference>
<dbReference type="GO" id="GO:0005524">
    <property type="term" value="F:ATP binding"/>
    <property type="evidence" value="ECO:0007669"/>
    <property type="project" value="UniProtKB-UniRule"/>
</dbReference>
<comment type="similarity">
    <text evidence="5 19">In the C-terminal section; belongs to the NAGSA dehydrogenase family.</text>
</comment>
<dbReference type="Pfam" id="PF04768">
    <property type="entry name" value="NAT"/>
    <property type="match status" value="1"/>
</dbReference>
<dbReference type="InterPro" id="IPR001048">
    <property type="entry name" value="Asp/Glu/Uridylate_kinase"/>
</dbReference>
<dbReference type="SMART" id="SM00859">
    <property type="entry name" value="Semialdhyde_dh"/>
    <property type="match status" value="1"/>
</dbReference>
<keyword evidence="11 19" id="KW-0418">Kinase</keyword>
<dbReference type="GO" id="GO:0003991">
    <property type="term" value="F:acetylglutamate kinase activity"/>
    <property type="evidence" value="ECO:0007669"/>
    <property type="project" value="UniProtKB-EC"/>
</dbReference>
<protein>
    <recommendedName>
        <fullName evidence="6">acetylglutamate kinase</fullName>
        <ecNumber evidence="6">2.7.2.8</ecNumber>
    </recommendedName>
</protein>
<evidence type="ECO:0000256" key="16">
    <source>
        <dbReference type="ARBA" id="ARBA00023128"/>
    </source>
</evidence>
<keyword evidence="7 19" id="KW-0055">Arginine biosynthesis</keyword>
<comment type="pathway">
    <text evidence="3 19">Amino-acid biosynthesis; L-arginine biosynthesis; N(2)-acetyl-L-ornithine from L-glutamate: step 3/4.</text>
</comment>
<dbReference type="GO" id="GO:0051287">
    <property type="term" value="F:NAD binding"/>
    <property type="evidence" value="ECO:0007669"/>
    <property type="project" value="UniProtKB-UniRule"/>
</dbReference>
<dbReference type="Gene3D" id="3.40.630.30">
    <property type="match status" value="1"/>
</dbReference>
<dbReference type="Pfam" id="PF00696">
    <property type="entry name" value="AA_kinase"/>
    <property type="match status" value="1"/>
</dbReference>
<dbReference type="EC" id="2.7.2.8" evidence="6"/>
<dbReference type="GO" id="GO:0003942">
    <property type="term" value="F:N-acetyl-gamma-glutamyl-phosphate reductase activity"/>
    <property type="evidence" value="ECO:0007669"/>
    <property type="project" value="UniProtKB-UniRule"/>
</dbReference>
<dbReference type="CDD" id="cd23936">
    <property type="entry name" value="AGPR_C_ARG5_6_like"/>
    <property type="match status" value="1"/>
</dbReference>
<feature type="domain" description="N-acetyltransferase" evidence="21">
    <location>
        <begin position="302"/>
        <end position="456"/>
    </location>
</feature>
<dbReference type="CDD" id="cd24149">
    <property type="entry name" value="AGPR_N_ARG5_6_like"/>
    <property type="match status" value="1"/>
</dbReference>
<dbReference type="PIRSF" id="PIRSF036440">
    <property type="entry name" value="ARG5-6"/>
    <property type="match status" value="1"/>
</dbReference>
<name>A0AAF0DYG3_9BASI</name>
<evidence type="ECO:0000256" key="2">
    <source>
        <dbReference type="ARBA" id="ARBA00004828"/>
    </source>
</evidence>
<evidence type="ECO:0000256" key="12">
    <source>
        <dbReference type="ARBA" id="ARBA00022840"/>
    </source>
</evidence>
<evidence type="ECO:0000256" key="15">
    <source>
        <dbReference type="ARBA" id="ARBA00023002"/>
    </source>
</evidence>
<keyword evidence="15 19" id="KW-0560">Oxidoreductase</keyword>
<dbReference type="PROSITE" id="PS51731">
    <property type="entry name" value="GNAT_NAGS"/>
    <property type="match status" value="1"/>
</dbReference>
<dbReference type="HAMAP" id="MF_00150">
    <property type="entry name" value="ArgC_type1"/>
    <property type="match status" value="1"/>
</dbReference>
<evidence type="ECO:0000256" key="4">
    <source>
        <dbReference type="ARBA" id="ARBA00006830"/>
    </source>
</evidence>
<dbReference type="InterPro" id="IPR004662">
    <property type="entry name" value="AcgluKinase_fam"/>
</dbReference>
<dbReference type="NCBIfam" id="TIGR01850">
    <property type="entry name" value="argC"/>
    <property type="match status" value="1"/>
</dbReference>
<evidence type="ECO:0000256" key="19">
    <source>
        <dbReference type="PIRNR" id="PIRNR036440"/>
    </source>
</evidence>
<evidence type="ECO:0000313" key="22">
    <source>
        <dbReference type="EMBL" id="WFD01961.1"/>
    </source>
</evidence>
<dbReference type="Pfam" id="PF01118">
    <property type="entry name" value="Semialdhyde_dh"/>
    <property type="match status" value="1"/>
</dbReference>
<dbReference type="InterPro" id="IPR006855">
    <property type="entry name" value="Vertebrate-like_GNAT_dom"/>
</dbReference>
<evidence type="ECO:0000256" key="3">
    <source>
        <dbReference type="ARBA" id="ARBA00004862"/>
    </source>
</evidence>
<sequence>MPYSGAREVAEDRVRGPLTQETITRLLYSLASRNEVERYLRIFSTANKFAVLKVGGAILTNELDELALSLSFLHRVGLYPIVLHGAGPQLNEILEREGIEPDYSDGIRITDAQTLRVARRVFLEENQRLVEKLESLGTRARPIPLGVFNATFLDREKYGLVGKIENVDKEPIESAIRAGCLPILTSLALSEDGQILNVNADVAASELSKVLEPLKIVYLNEKGGLMHGKTGELIESINLDEEYDDLMKEEWVKFGTKLKLREMKELLDHLPRSSSVAIISVDQLQKELFTDSGAGTLIRRGFKLFKTQSIEEAGPERLRAVLQEHDEDVRENRKSVAQIFSELSRFPYTIYGDEGLGCVAFVSHPPGEVPILTRIIASRDAMMNNITENVWNMIRKDHKRLVWTVRADNENRAWHFEHADGSFTRDRRSLFYYGIRDVGEVEKVMRFLEEKNRVERAYLPLNARKPNARGYSTLAASHARPQMTEGAQALLASRRGYATASDKKRVALIGARGYTGRSLVQLLNEHPSLELSHVSSRELAGFPLEEYTKSDVYYSNIGVEDLKKLERGEGDVAPPDAYVMALPNGVCKPFVDAVREGGAGKPRGHGVIVDLSADHRFESEWTYGLPELYNREAVREAKLVSNPGCYATNTQMLLAPLLPYMDPANPPTVVGVSGYSGAGTVSSGKRADGERPQTLPKITPESLKGGVRPYALTDHIHEREARFHLGTLAEQEIKVAFTPLVAPWFQGIISTASIPLRTKLTSKQVRELFEEKYRDEPLVELRSAVPEISDIALKHGFKAGGFQVHSNGDRVVVVGVIDNLLKGAATQCLQNLNLALGLDEFAGIPTA</sequence>
<dbReference type="InterPro" id="IPR036291">
    <property type="entry name" value="NAD(P)-bd_dom_sf"/>
</dbReference>
<evidence type="ECO:0000256" key="5">
    <source>
        <dbReference type="ARBA" id="ARBA00007239"/>
    </source>
</evidence>
<feature type="region of interest" description="Disordered" evidence="20">
    <location>
        <begin position="681"/>
        <end position="700"/>
    </location>
</feature>
<evidence type="ECO:0000256" key="6">
    <source>
        <dbReference type="ARBA" id="ARBA00013065"/>
    </source>
</evidence>
<keyword evidence="14" id="KW-0809">Transit peptide</keyword>
<dbReference type="Gene3D" id="3.40.50.720">
    <property type="entry name" value="NAD(P)-binding Rossmann-like Domain"/>
    <property type="match status" value="1"/>
</dbReference>
<evidence type="ECO:0000313" key="23">
    <source>
        <dbReference type="Proteomes" id="UP001214603"/>
    </source>
</evidence>
<gene>
    <name evidence="22" type="ORF">MOBT1_000642</name>
</gene>
<dbReference type="CDD" id="cd04263">
    <property type="entry name" value="DUF619-NAGK-FABP"/>
    <property type="match status" value="1"/>
</dbReference>
<evidence type="ECO:0000256" key="1">
    <source>
        <dbReference type="ARBA" id="ARBA00004173"/>
    </source>
</evidence>
<dbReference type="FunFam" id="3.40.630.30:FF:000029">
    <property type="entry name" value="Bifunctional acetylglutamate kinase/N-acetyl-gamma-glutamyl-phosphate reductase"/>
    <property type="match status" value="1"/>
</dbReference>
<evidence type="ECO:0000259" key="21">
    <source>
        <dbReference type="PROSITE" id="PS51731"/>
    </source>
</evidence>
<accession>A0AAF0DYG3</accession>
<proteinExistence type="inferred from homology"/>
<dbReference type="Gene3D" id="3.30.360.10">
    <property type="entry name" value="Dihydrodipicolinate Reductase, domain 2"/>
    <property type="match status" value="1"/>
</dbReference>
<dbReference type="FunFam" id="3.40.1160.10:FF:000046">
    <property type="entry name" value="N-acetylglutamate kinase / N-acetylglutamate synthase"/>
    <property type="match status" value="1"/>
</dbReference>
<dbReference type="GO" id="GO:0070401">
    <property type="term" value="F:NADP+ binding"/>
    <property type="evidence" value="ECO:0007669"/>
    <property type="project" value="InterPro"/>
</dbReference>
<evidence type="ECO:0000256" key="10">
    <source>
        <dbReference type="ARBA" id="ARBA00022741"/>
    </source>
</evidence>
<evidence type="ECO:0000256" key="20">
    <source>
        <dbReference type="SAM" id="MobiDB-lite"/>
    </source>
</evidence>
<evidence type="ECO:0000256" key="7">
    <source>
        <dbReference type="ARBA" id="ARBA00022571"/>
    </source>
</evidence>
<keyword evidence="13 19" id="KW-0521">NADP</keyword>
<dbReference type="EMBL" id="CP119934">
    <property type="protein sequence ID" value="WFD01961.1"/>
    <property type="molecule type" value="Genomic_DNA"/>
</dbReference>
<evidence type="ECO:0000256" key="17">
    <source>
        <dbReference type="ARBA" id="ARBA00023268"/>
    </source>
</evidence>
<organism evidence="22 23">
    <name type="scientific">Malassezia obtusa</name>
    <dbReference type="NCBI Taxonomy" id="76774"/>
    <lineage>
        <taxon>Eukaryota</taxon>
        <taxon>Fungi</taxon>
        <taxon>Dikarya</taxon>
        <taxon>Basidiomycota</taxon>
        <taxon>Ustilaginomycotina</taxon>
        <taxon>Malasseziomycetes</taxon>
        <taxon>Malasseziales</taxon>
        <taxon>Malasseziaceae</taxon>
        <taxon>Malassezia</taxon>
    </lineage>
</organism>
<comment type="similarity">
    <text evidence="4 19">In the N-terminal section; belongs to the acetylglutamate kinase family.</text>
</comment>
<keyword evidence="23" id="KW-1185">Reference proteome</keyword>
<dbReference type="InterPro" id="IPR058924">
    <property type="entry name" value="AGPR_dimerisation_dom"/>
</dbReference>
<dbReference type="InterPro" id="IPR000534">
    <property type="entry name" value="Semialdehyde_DH_NAD-bd"/>
</dbReference>
<dbReference type="PANTHER" id="PTHR23342">
    <property type="entry name" value="N-ACETYLGLUTAMATE SYNTHASE"/>
    <property type="match status" value="1"/>
</dbReference>